<feature type="region of interest" description="Disordered" evidence="1">
    <location>
        <begin position="1"/>
        <end position="70"/>
    </location>
</feature>
<comment type="caution">
    <text evidence="2">The sequence shown here is derived from an EMBL/GenBank/DDBJ whole genome shotgun (WGS) entry which is preliminary data.</text>
</comment>
<reference evidence="2" key="1">
    <citation type="submission" date="2020-10" db="EMBL/GenBank/DDBJ databases">
        <authorList>
            <person name="Han B."/>
            <person name="Lu T."/>
            <person name="Zhao Q."/>
            <person name="Huang X."/>
            <person name="Zhao Y."/>
        </authorList>
    </citation>
    <scope>NUCLEOTIDE SEQUENCE</scope>
</reference>
<accession>A0A811MLU0</accession>
<name>A0A811MLU0_9POAL</name>
<proteinExistence type="predicted"/>
<protein>
    <submittedName>
        <fullName evidence="2">Uncharacterized protein</fullName>
    </submittedName>
</protein>
<sequence length="70" mass="7644">MHSYHGQSPATHQSPWSLVLPTQKTGDEQPMHGDTGCCGAGAQTRATGSCRRKRRRGARPSSSYDPSVYR</sequence>
<dbReference type="Proteomes" id="UP000604825">
    <property type="component" value="Unassembled WGS sequence"/>
</dbReference>
<evidence type="ECO:0000256" key="1">
    <source>
        <dbReference type="SAM" id="MobiDB-lite"/>
    </source>
</evidence>
<dbReference type="EMBL" id="CAJGYO010000001">
    <property type="protein sequence ID" value="CAD6207253.1"/>
    <property type="molecule type" value="Genomic_DNA"/>
</dbReference>
<feature type="compositionally biased region" description="Polar residues" evidence="1">
    <location>
        <begin position="1"/>
        <end position="24"/>
    </location>
</feature>
<evidence type="ECO:0000313" key="2">
    <source>
        <dbReference type="EMBL" id="CAD6207253.1"/>
    </source>
</evidence>
<dbReference type="AlphaFoldDB" id="A0A811MLU0"/>
<organism evidence="2 3">
    <name type="scientific">Miscanthus lutarioriparius</name>
    <dbReference type="NCBI Taxonomy" id="422564"/>
    <lineage>
        <taxon>Eukaryota</taxon>
        <taxon>Viridiplantae</taxon>
        <taxon>Streptophyta</taxon>
        <taxon>Embryophyta</taxon>
        <taxon>Tracheophyta</taxon>
        <taxon>Spermatophyta</taxon>
        <taxon>Magnoliopsida</taxon>
        <taxon>Liliopsida</taxon>
        <taxon>Poales</taxon>
        <taxon>Poaceae</taxon>
        <taxon>PACMAD clade</taxon>
        <taxon>Panicoideae</taxon>
        <taxon>Andropogonodae</taxon>
        <taxon>Andropogoneae</taxon>
        <taxon>Saccharinae</taxon>
        <taxon>Miscanthus</taxon>
    </lineage>
</organism>
<keyword evidence="3" id="KW-1185">Reference proteome</keyword>
<gene>
    <name evidence="2" type="ORF">NCGR_LOCUS4833</name>
</gene>
<evidence type="ECO:0000313" key="3">
    <source>
        <dbReference type="Proteomes" id="UP000604825"/>
    </source>
</evidence>